<evidence type="ECO:0000313" key="2">
    <source>
        <dbReference type="Proteomes" id="UP001627154"/>
    </source>
</evidence>
<reference evidence="1 2" key="1">
    <citation type="journal article" date="2024" name="bioRxiv">
        <title>A reference genome for Trichogramma kaykai: A tiny desert-dwelling parasitoid wasp with competing sex-ratio distorters.</title>
        <authorList>
            <person name="Culotta J."/>
            <person name="Lindsey A.R."/>
        </authorList>
    </citation>
    <scope>NUCLEOTIDE SEQUENCE [LARGE SCALE GENOMIC DNA]</scope>
    <source>
        <strain evidence="1 2">KSX58</strain>
    </source>
</reference>
<name>A0ABD2WMQ4_9HYME</name>
<keyword evidence="2" id="KW-1185">Reference proteome</keyword>
<dbReference type="AlphaFoldDB" id="A0ABD2WMQ4"/>
<proteinExistence type="predicted"/>
<dbReference type="Proteomes" id="UP001627154">
    <property type="component" value="Unassembled WGS sequence"/>
</dbReference>
<evidence type="ECO:0000313" key="1">
    <source>
        <dbReference type="EMBL" id="KAL3394119.1"/>
    </source>
</evidence>
<sequence length="108" mass="12495">MDFKKVNQLAKSKATYLPVKKVTDLVADHDYKVTAIKKAVTKYGPKIVLQLNQEFQMFLPRQVSDALLDTYSVIKIENLYIKCEDQCIQFLEKSEFKLLYSVGMGYAY</sequence>
<dbReference type="EMBL" id="JBJJXI010000092">
    <property type="protein sequence ID" value="KAL3394119.1"/>
    <property type="molecule type" value="Genomic_DNA"/>
</dbReference>
<protein>
    <submittedName>
        <fullName evidence="1">Uncharacterized protein</fullName>
    </submittedName>
</protein>
<gene>
    <name evidence="1" type="ORF">TKK_011171</name>
</gene>
<organism evidence="1 2">
    <name type="scientific">Trichogramma kaykai</name>
    <dbReference type="NCBI Taxonomy" id="54128"/>
    <lineage>
        <taxon>Eukaryota</taxon>
        <taxon>Metazoa</taxon>
        <taxon>Ecdysozoa</taxon>
        <taxon>Arthropoda</taxon>
        <taxon>Hexapoda</taxon>
        <taxon>Insecta</taxon>
        <taxon>Pterygota</taxon>
        <taxon>Neoptera</taxon>
        <taxon>Endopterygota</taxon>
        <taxon>Hymenoptera</taxon>
        <taxon>Apocrita</taxon>
        <taxon>Proctotrupomorpha</taxon>
        <taxon>Chalcidoidea</taxon>
        <taxon>Trichogrammatidae</taxon>
        <taxon>Trichogramma</taxon>
    </lineage>
</organism>
<accession>A0ABD2WMQ4</accession>
<comment type="caution">
    <text evidence="1">The sequence shown here is derived from an EMBL/GenBank/DDBJ whole genome shotgun (WGS) entry which is preliminary data.</text>
</comment>